<dbReference type="Gene3D" id="3.90.1570.10">
    <property type="entry name" value="tt1808, chain A"/>
    <property type="match status" value="1"/>
</dbReference>
<dbReference type="EMBL" id="JAHHIF010000048">
    <property type="protein sequence ID" value="MBW4547762.1"/>
    <property type="molecule type" value="Genomic_DNA"/>
</dbReference>
<comment type="caution">
    <text evidence="2">The sequence shown here is derived from an EMBL/GenBank/DDBJ whole genome shotgun (WGS) entry which is preliminary data.</text>
</comment>
<dbReference type="Proteomes" id="UP000753908">
    <property type="component" value="Unassembled WGS sequence"/>
</dbReference>
<evidence type="ECO:0000313" key="3">
    <source>
        <dbReference type="Proteomes" id="UP000753908"/>
    </source>
</evidence>
<dbReference type="SUPFAM" id="SSF52980">
    <property type="entry name" value="Restriction endonuclease-like"/>
    <property type="match status" value="1"/>
</dbReference>
<dbReference type="InterPro" id="IPR011335">
    <property type="entry name" value="Restrct_endonuc-II-like"/>
</dbReference>
<gene>
    <name evidence="2" type="ORF">KME25_25455</name>
</gene>
<evidence type="ECO:0000313" key="2">
    <source>
        <dbReference type="EMBL" id="MBW4547762.1"/>
    </source>
</evidence>
<reference evidence="2" key="1">
    <citation type="submission" date="2021-05" db="EMBL/GenBank/DDBJ databases">
        <authorList>
            <person name="Pietrasiak N."/>
            <person name="Ward R."/>
            <person name="Stajich J.E."/>
            <person name="Kurbessoian T."/>
        </authorList>
    </citation>
    <scope>NUCLEOTIDE SEQUENCE</scope>
    <source>
        <strain evidence="2">CPER-KK1</strain>
    </source>
</reference>
<sequence length="98" mass="10901">MNKYAPPSLVVEMAASSLSDDLGEKRLLYEQMNVQEYWVVDVNQAEVTAFAIADGGSRQIDTSQVLPGLTIALVKETLERSRSEEHGAITRWLLSQFS</sequence>
<name>A0A951PQ47_9CYAN</name>
<dbReference type="PANTHER" id="PTHR35400">
    <property type="entry name" value="SLR1083 PROTEIN"/>
    <property type="match status" value="1"/>
</dbReference>
<dbReference type="CDD" id="cd06260">
    <property type="entry name" value="DUF820-like"/>
    <property type="match status" value="1"/>
</dbReference>
<proteinExistence type="predicted"/>
<dbReference type="Pfam" id="PF05685">
    <property type="entry name" value="Uma2"/>
    <property type="match status" value="1"/>
</dbReference>
<protein>
    <submittedName>
        <fullName evidence="2">Uma2 family endonuclease</fullName>
    </submittedName>
</protein>
<dbReference type="PANTHER" id="PTHR35400:SF1">
    <property type="entry name" value="SLR1083 PROTEIN"/>
    <property type="match status" value="1"/>
</dbReference>
<reference evidence="2" key="2">
    <citation type="journal article" date="2022" name="Microbiol. Resour. Announc.">
        <title>Metagenome Sequencing to Explore Phylogenomics of Terrestrial Cyanobacteria.</title>
        <authorList>
            <person name="Ward R.D."/>
            <person name="Stajich J.E."/>
            <person name="Johansen J.R."/>
            <person name="Huntemann M."/>
            <person name="Clum A."/>
            <person name="Foster B."/>
            <person name="Foster B."/>
            <person name="Roux S."/>
            <person name="Palaniappan K."/>
            <person name="Varghese N."/>
            <person name="Mukherjee S."/>
            <person name="Reddy T.B.K."/>
            <person name="Daum C."/>
            <person name="Copeland A."/>
            <person name="Chen I.A."/>
            <person name="Ivanova N.N."/>
            <person name="Kyrpides N.C."/>
            <person name="Shapiro N."/>
            <person name="Eloe-Fadrosh E.A."/>
            <person name="Pietrasiak N."/>
        </authorList>
    </citation>
    <scope>NUCLEOTIDE SEQUENCE</scope>
    <source>
        <strain evidence="2">CPER-KK1</strain>
    </source>
</reference>
<keyword evidence="2" id="KW-0255">Endonuclease</keyword>
<dbReference type="AlphaFoldDB" id="A0A951PQ47"/>
<keyword evidence="2" id="KW-0378">Hydrolase</keyword>
<dbReference type="InterPro" id="IPR008538">
    <property type="entry name" value="Uma2"/>
</dbReference>
<keyword evidence="2" id="KW-0540">Nuclease</keyword>
<dbReference type="InterPro" id="IPR012296">
    <property type="entry name" value="Nuclease_put_TT1808"/>
</dbReference>
<organism evidence="2 3">
    <name type="scientific">Symplocastrum torsivum CPER-KK1</name>
    <dbReference type="NCBI Taxonomy" id="450513"/>
    <lineage>
        <taxon>Bacteria</taxon>
        <taxon>Bacillati</taxon>
        <taxon>Cyanobacteriota</taxon>
        <taxon>Cyanophyceae</taxon>
        <taxon>Oscillatoriophycideae</taxon>
        <taxon>Oscillatoriales</taxon>
        <taxon>Microcoleaceae</taxon>
        <taxon>Symplocastrum</taxon>
    </lineage>
</organism>
<dbReference type="GO" id="GO:0004519">
    <property type="term" value="F:endonuclease activity"/>
    <property type="evidence" value="ECO:0007669"/>
    <property type="project" value="UniProtKB-KW"/>
</dbReference>
<feature type="domain" description="Putative restriction endonuclease" evidence="1">
    <location>
        <begin position="5"/>
        <end position="70"/>
    </location>
</feature>
<evidence type="ECO:0000259" key="1">
    <source>
        <dbReference type="Pfam" id="PF05685"/>
    </source>
</evidence>
<accession>A0A951PQ47</accession>